<dbReference type="EMBL" id="MVBN01000006">
    <property type="protein sequence ID" value="OOK71265.1"/>
    <property type="molecule type" value="Genomic_DNA"/>
</dbReference>
<dbReference type="AlphaFoldDB" id="A0A1V3WWG5"/>
<evidence type="ECO:0000313" key="1">
    <source>
        <dbReference type="EMBL" id="OOK71265.1"/>
    </source>
</evidence>
<dbReference type="Proteomes" id="UP000189229">
    <property type="component" value="Unassembled WGS sequence"/>
</dbReference>
<evidence type="ECO:0000313" key="3">
    <source>
        <dbReference type="Proteomes" id="UP000188532"/>
    </source>
</evidence>
<gene>
    <name evidence="1" type="ORF">BZL29_5474</name>
    <name evidence="2" type="ORF">BZL30_3922</name>
</gene>
<dbReference type="Proteomes" id="UP000188532">
    <property type="component" value="Unassembled WGS sequence"/>
</dbReference>
<evidence type="ECO:0000313" key="4">
    <source>
        <dbReference type="Proteomes" id="UP000189229"/>
    </source>
</evidence>
<reference evidence="3 4" key="1">
    <citation type="submission" date="2017-02" db="EMBL/GenBank/DDBJ databases">
        <title>Complete genome sequences of Mycobacterium kansasii strains isolated from rhesus macaques.</title>
        <authorList>
            <person name="Panda A."/>
            <person name="Nagaraj S."/>
            <person name="Zhao X."/>
            <person name="Tettelin H."/>
            <person name="Detolla L.J."/>
        </authorList>
    </citation>
    <scope>NUCLEOTIDE SEQUENCE [LARGE SCALE GENOMIC DNA]</scope>
    <source>
        <strain evidence="1 3">11-3469</strain>
        <strain evidence="2 4">11-3813</strain>
    </source>
</reference>
<proteinExistence type="predicted"/>
<name>A0A1V3WWG5_MYCKA</name>
<sequence>MNAGEHRMAVVRGAEQVAAVAAARRPERCVVTFRSLAAGSAR</sequence>
<organism evidence="1 3">
    <name type="scientific">Mycobacterium kansasii</name>
    <dbReference type="NCBI Taxonomy" id="1768"/>
    <lineage>
        <taxon>Bacteria</taxon>
        <taxon>Bacillati</taxon>
        <taxon>Actinomycetota</taxon>
        <taxon>Actinomycetes</taxon>
        <taxon>Mycobacteriales</taxon>
        <taxon>Mycobacteriaceae</taxon>
        <taxon>Mycobacterium</taxon>
    </lineage>
</organism>
<dbReference type="EMBL" id="MVBM01000003">
    <property type="protein sequence ID" value="OOK76468.1"/>
    <property type="molecule type" value="Genomic_DNA"/>
</dbReference>
<evidence type="ECO:0000313" key="2">
    <source>
        <dbReference type="EMBL" id="OOK76468.1"/>
    </source>
</evidence>
<comment type="caution">
    <text evidence="1">The sequence shown here is derived from an EMBL/GenBank/DDBJ whole genome shotgun (WGS) entry which is preliminary data.</text>
</comment>
<protein>
    <submittedName>
        <fullName evidence="1">Uncharacterized protein</fullName>
    </submittedName>
</protein>
<accession>A0A1V3WWG5</accession>